<keyword evidence="2" id="KW-1185">Reference proteome</keyword>
<gene>
    <name evidence="1" type="ORF">LZ519_10735</name>
</gene>
<accession>A0ABT0RHM1</accession>
<proteinExistence type="predicted"/>
<dbReference type="EMBL" id="JAMGBC010000001">
    <property type="protein sequence ID" value="MCL6679785.1"/>
    <property type="molecule type" value="Genomic_DNA"/>
</dbReference>
<dbReference type="RefSeq" id="WP_249868665.1">
    <property type="nucleotide sequence ID" value="NZ_JAMGBC010000001.1"/>
</dbReference>
<protein>
    <submittedName>
        <fullName evidence="1">Uncharacterized protein</fullName>
    </submittedName>
</protein>
<reference evidence="1" key="1">
    <citation type="submission" date="2022-05" db="EMBL/GenBank/DDBJ databases">
        <authorList>
            <person name="Jo J.-H."/>
            <person name="Im W.-T."/>
        </authorList>
    </citation>
    <scope>NUCLEOTIDE SEQUENCE</scope>
    <source>
        <strain evidence="1">RG327</strain>
    </source>
</reference>
<evidence type="ECO:0000313" key="1">
    <source>
        <dbReference type="EMBL" id="MCL6679785.1"/>
    </source>
</evidence>
<comment type="caution">
    <text evidence="1">The sequence shown here is derived from an EMBL/GenBank/DDBJ whole genome shotgun (WGS) entry which is preliminary data.</text>
</comment>
<dbReference type="Proteomes" id="UP001165343">
    <property type="component" value="Unassembled WGS sequence"/>
</dbReference>
<organism evidence="1 2">
    <name type="scientific">Sphingomonas anseongensis</name>
    <dbReference type="NCBI Taxonomy" id="2908207"/>
    <lineage>
        <taxon>Bacteria</taxon>
        <taxon>Pseudomonadati</taxon>
        <taxon>Pseudomonadota</taxon>
        <taxon>Alphaproteobacteria</taxon>
        <taxon>Sphingomonadales</taxon>
        <taxon>Sphingomonadaceae</taxon>
        <taxon>Sphingomonas</taxon>
    </lineage>
</organism>
<sequence length="93" mass="10382">MEEVTGRAFDGGEEVETDGKSFADCAFESAKLVYSGGEHPFFERCTFGADVSWHFHGPALKTIQFLQRINGDEGGERFIADMFEKGKYYADQA</sequence>
<evidence type="ECO:0000313" key="2">
    <source>
        <dbReference type="Proteomes" id="UP001165343"/>
    </source>
</evidence>
<name>A0ABT0RHM1_9SPHN</name>